<organism evidence="1 2">
    <name type="scientific">Rothia aeria</name>
    <dbReference type="NCBI Taxonomy" id="172042"/>
    <lineage>
        <taxon>Bacteria</taxon>
        <taxon>Bacillati</taxon>
        <taxon>Actinomycetota</taxon>
        <taxon>Actinomycetes</taxon>
        <taxon>Micrococcales</taxon>
        <taxon>Micrococcaceae</taxon>
        <taxon>Rothia</taxon>
    </lineage>
</organism>
<dbReference type="EMBL" id="AP017895">
    <property type="protein sequence ID" value="BAV87886.1"/>
    <property type="molecule type" value="Genomic_DNA"/>
</dbReference>
<protein>
    <submittedName>
        <fullName evidence="1">Uncharacterized protein</fullName>
    </submittedName>
</protein>
<keyword evidence="2" id="KW-1185">Reference proteome</keyword>
<evidence type="ECO:0000313" key="1">
    <source>
        <dbReference type="EMBL" id="BAV87886.1"/>
    </source>
</evidence>
<gene>
    <name evidence="1" type="ORF">RA11412_1587</name>
</gene>
<name>A0A2Z5QZU6_9MICC</name>
<dbReference type="AntiFam" id="ANF00057">
    <property type="entry name" value="Translation of E. coli type CRISPR repeat"/>
</dbReference>
<accession>A0A2Z5QZU6</accession>
<evidence type="ECO:0000313" key="2">
    <source>
        <dbReference type="Proteomes" id="UP000250241"/>
    </source>
</evidence>
<reference evidence="1 2" key="1">
    <citation type="submission" date="2016-10" db="EMBL/GenBank/DDBJ databases">
        <title>Genome sequence of Rothia aeria strain JCM11412.</title>
        <authorList>
            <person name="Nambu T."/>
        </authorList>
    </citation>
    <scope>NUCLEOTIDE SEQUENCE [LARGE SCALE GENOMIC DNA]</scope>
    <source>
        <strain evidence="1 2">JCM 11412</strain>
    </source>
</reference>
<dbReference type="Proteomes" id="UP000250241">
    <property type="component" value="Chromosome"/>
</dbReference>
<sequence>MRASAFSWGSSPRMRGTLFGVEIVEAVEGLIPTYAGNTPCGAW</sequence>
<proteinExistence type="predicted"/>
<dbReference type="AntiFam" id="ANF00006">
    <property type="entry name" value="Translation of CRISPR region"/>
</dbReference>
<dbReference type="KEGG" id="raj:RA11412_1587"/>
<dbReference type="AlphaFoldDB" id="A0A2Z5QZU6"/>